<dbReference type="Gene3D" id="2.130.10.10">
    <property type="entry name" value="YVTN repeat-like/Quinoprotein amine dehydrogenase"/>
    <property type="match status" value="1"/>
</dbReference>
<evidence type="ECO:0000313" key="2">
    <source>
        <dbReference type="Proteomes" id="UP001597118"/>
    </source>
</evidence>
<accession>A0ABW4IIN2</accession>
<protein>
    <submittedName>
        <fullName evidence="1">YncE family protein</fullName>
    </submittedName>
</protein>
<proteinExistence type="predicted"/>
<dbReference type="InterPro" id="IPR051200">
    <property type="entry name" value="Host-pathogen_enzymatic-act"/>
</dbReference>
<dbReference type="PROSITE" id="PS51257">
    <property type="entry name" value="PROKAR_LIPOPROTEIN"/>
    <property type="match status" value="1"/>
</dbReference>
<dbReference type="SUPFAM" id="SSF51004">
    <property type="entry name" value="C-terminal (heme d1) domain of cytochrome cd1-nitrite reductase"/>
    <property type="match status" value="1"/>
</dbReference>
<dbReference type="InterPro" id="IPR031815">
    <property type="entry name" value="DUF5074"/>
</dbReference>
<organism evidence="1 2">
    <name type="scientific">Pseudopedobacter beijingensis</name>
    <dbReference type="NCBI Taxonomy" id="1207056"/>
    <lineage>
        <taxon>Bacteria</taxon>
        <taxon>Pseudomonadati</taxon>
        <taxon>Bacteroidota</taxon>
        <taxon>Sphingobacteriia</taxon>
        <taxon>Sphingobacteriales</taxon>
        <taxon>Sphingobacteriaceae</taxon>
        <taxon>Pseudopedobacter</taxon>
    </lineage>
</organism>
<dbReference type="RefSeq" id="WP_379664245.1">
    <property type="nucleotide sequence ID" value="NZ_JBHUDG010000051.1"/>
</dbReference>
<name>A0ABW4IIN2_9SPHI</name>
<reference evidence="2" key="1">
    <citation type="journal article" date="2019" name="Int. J. Syst. Evol. Microbiol.">
        <title>The Global Catalogue of Microorganisms (GCM) 10K type strain sequencing project: providing services to taxonomists for standard genome sequencing and annotation.</title>
        <authorList>
            <consortium name="The Broad Institute Genomics Platform"/>
            <consortium name="The Broad Institute Genome Sequencing Center for Infectious Disease"/>
            <person name="Wu L."/>
            <person name="Ma J."/>
        </authorList>
    </citation>
    <scope>NUCLEOTIDE SEQUENCE [LARGE SCALE GENOMIC DNA]</scope>
    <source>
        <strain evidence="2">CCUG 53762</strain>
    </source>
</reference>
<dbReference type="EMBL" id="JBHUDG010000051">
    <property type="protein sequence ID" value="MFD1631923.1"/>
    <property type="molecule type" value="Genomic_DNA"/>
</dbReference>
<dbReference type="Pfam" id="PF16819">
    <property type="entry name" value="DUF5074"/>
    <property type="match status" value="1"/>
</dbReference>
<gene>
    <name evidence="1" type="ORF">ACFSAH_18775</name>
</gene>
<dbReference type="Proteomes" id="UP001597118">
    <property type="component" value="Unassembled WGS sequence"/>
</dbReference>
<evidence type="ECO:0000313" key="1">
    <source>
        <dbReference type="EMBL" id="MFD1631923.1"/>
    </source>
</evidence>
<sequence>METRFLRIRKITSYTFLSIALFFSSCKKDNEEPVIQIQPLTEHEAIGVYVLNEGVYSSEIGASESSITFYSIKDNLTEQDYYKKVNGQSLGVNANYLKSYGSKLYCVVTGTEGDQNSYVDVMDLNTGKSIKRIVFYVASSSKMPRYITFDKGKAYVSAYDGSVSKIDTSSLNIEASVQLSKGLEQLVIAKNKLYVANSKHPFYEGKANVVSVVDLNTFTKVRDIEVDTNPTGLTLSSTGDLFVSSQGTYSDTWEFQNNASVTRIDVNTDTKKDIYKYNSGKQAVSLTSHNGLTYAYGEGVLKVFSVFDGSLGVDFVKDNTSIGYTNELTIEALSNNVYISDSGDFSAGKVICFEKNGKKKFDFIAQAFPKSVAFKYLYK</sequence>
<dbReference type="PANTHER" id="PTHR47197">
    <property type="entry name" value="PROTEIN NIRF"/>
    <property type="match status" value="1"/>
</dbReference>
<dbReference type="PANTHER" id="PTHR47197:SF3">
    <property type="entry name" value="DIHYDRO-HEME D1 DEHYDROGENASE"/>
    <property type="match status" value="1"/>
</dbReference>
<dbReference type="InterPro" id="IPR015943">
    <property type="entry name" value="WD40/YVTN_repeat-like_dom_sf"/>
</dbReference>
<dbReference type="InterPro" id="IPR011048">
    <property type="entry name" value="Haem_d1_sf"/>
</dbReference>
<keyword evidence="2" id="KW-1185">Reference proteome</keyword>
<comment type="caution">
    <text evidence="1">The sequence shown here is derived from an EMBL/GenBank/DDBJ whole genome shotgun (WGS) entry which is preliminary data.</text>
</comment>